<keyword evidence="4 9" id="KW-0732">Signal</keyword>
<organism evidence="11">
    <name type="scientific">Wollemia nobilis</name>
    <dbReference type="NCBI Taxonomy" id="56998"/>
    <lineage>
        <taxon>Eukaryota</taxon>
        <taxon>Viridiplantae</taxon>
        <taxon>Streptophyta</taxon>
        <taxon>Embryophyta</taxon>
        <taxon>Tracheophyta</taxon>
        <taxon>Spermatophyta</taxon>
        <taxon>Pinopsida</taxon>
        <taxon>Pinidae</taxon>
        <taxon>Conifers II</taxon>
        <taxon>Araucariales</taxon>
        <taxon>Araucariaceae</taxon>
        <taxon>Wollemia</taxon>
    </lineage>
</organism>
<dbReference type="GO" id="GO:0030246">
    <property type="term" value="F:carbohydrate binding"/>
    <property type="evidence" value="ECO:0007669"/>
    <property type="project" value="InterPro"/>
</dbReference>
<keyword evidence="3 8" id="KW-0812">Transmembrane</keyword>
<protein>
    <submittedName>
        <fullName evidence="11">TSA: Wollemia nobilis Ref_Wollemi_Transcript_4254_1228 transcribed RNA sequence</fullName>
    </submittedName>
</protein>
<dbReference type="SUPFAM" id="SSF49452">
    <property type="entry name" value="Starch-binding domain-like"/>
    <property type="match status" value="1"/>
</dbReference>
<evidence type="ECO:0000256" key="1">
    <source>
        <dbReference type="ARBA" id="ARBA00004167"/>
    </source>
</evidence>
<dbReference type="PANTHER" id="PTHR13605">
    <property type="entry name" value="ER MEMBRANE PROTEIN COMPLEX SUBUNIT 7"/>
    <property type="match status" value="1"/>
</dbReference>
<dbReference type="InterPro" id="IPR019008">
    <property type="entry name" value="Beta_sandwich_EMC7"/>
</dbReference>
<evidence type="ECO:0000256" key="8">
    <source>
        <dbReference type="SAM" id="Phobius"/>
    </source>
</evidence>
<dbReference type="InterPro" id="IPR013784">
    <property type="entry name" value="Carb-bd-like_fold"/>
</dbReference>
<evidence type="ECO:0000256" key="7">
    <source>
        <dbReference type="SAM" id="MobiDB-lite"/>
    </source>
</evidence>
<evidence type="ECO:0000256" key="2">
    <source>
        <dbReference type="ARBA" id="ARBA00008880"/>
    </source>
</evidence>
<feature type="transmembrane region" description="Helical" evidence="8">
    <location>
        <begin position="161"/>
        <end position="179"/>
    </location>
</feature>
<dbReference type="InterPro" id="IPR039163">
    <property type="entry name" value="EMC7"/>
</dbReference>
<feature type="chain" id="PRO_5002212931" evidence="9">
    <location>
        <begin position="32"/>
        <end position="211"/>
    </location>
</feature>
<sequence>MTKKNRTLNCAALCINIFLALFSLLLDSASALPATRNTEGYTVIGRVKTEALGGKGYGVPSKTTNVKVILNGETVSFIRPDGFFSFYNVPAGTHLIEVVAMGYFFSPVRVDVSARLHGKVQAYQTENRRLLSELVLEPLREEYYFEKREPFSPIALLKSPMGLMVGFMVVAVFLLPKLMESIDPEEMKRAQEEMRNQPGPSFANLLQGRTS</sequence>
<keyword evidence="5 8" id="KW-1133">Transmembrane helix</keyword>
<dbReference type="PANTHER" id="PTHR13605:SF4">
    <property type="entry name" value="ER MEMBRANE PROTEIN COMPLEX SUBUNIT 7"/>
    <property type="match status" value="1"/>
</dbReference>
<evidence type="ECO:0000256" key="3">
    <source>
        <dbReference type="ARBA" id="ARBA00022692"/>
    </source>
</evidence>
<evidence type="ECO:0000256" key="9">
    <source>
        <dbReference type="SAM" id="SignalP"/>
    </source>
</evidence>
<dbReference type="Pfam" id="PF09430">
    <property type="entry name" value="EMC7_beta-sandw"/>
    <property type="match status" value="1"/>
</dbReference>
<proteinExistence type="inferred from homology"/>
<evidence type="ECO:0000256" key="6">
    <source>
        <dbReference type="ARBA" id="ARBA00023136"/>
    </source>
</evidence>
<feature type="signal peptide" evidence="9">
    <location>
        <begin position="1"/>
        <end position="31"/>
    </location>
</feature>
<evidence type="ECO:0000256" key="5">
    <source>
        <dbReference type="ARBA" id="ARBA00022989"/>
    </source>
</evidence>
<dbReference type="AlphaFoldDB" id="A0A0C9SAB1"/>
<keyword evidence="6 8" id="KW-0472">Membrane</keyword>
<dbReference type="GO" id="GO:0072546">
    <property type="term" value="C:EMC complex"/>
    <property type="evidence" value="ECO:0007669"/>
    <property type="project" value="TreeGrafter"/>
</dbReference>
<comment type="subcellular location">
    <subcellularLocation>
        <location evidence="1">Membrane</location>
        <topology evidence="1">Single-pass membrane protein</topology>
    </subcellularLocation>
</comment>
<evidence type="ECO:0000259" key="10">
    <source>
        <dbReference type="Pfam" id="PF09430"/>
    </source>
</evidence>
<reference evidence="11" key="1">
    <citation type="submission" date="2015-02" db="EMBL/GenBank/DDBJ databases">
        <title>A transcriptome of Wollemia nobilis - a relic of Gondwana.</title>
        <authorList>
            <person name="Chia J.Y."/>
            <person name="Leong Y.S."/>
            <person name="Abdul Karim S."/>
            <person name="Wan Azmi N."/>
            <person name="Hercus R."/>
            <person name="Croft L."/>
        </authorList>
    </citation>
    <scope>NUCLEOTIDE SEQUENCE</scope>
    <source>
        <strain evidence="11">MaeBrown</strain>
        <tissue evidence="11">Leaf</tissue>
    </source>
</reference>
<accession>A0A0C9SAB1</accession>
<feature type="domain" description="ER membrane protein complex subunit 7 beta-sandwich" evidence="10">
    <location>
        <begin position="63"/>
        <end position="164"/>
    </location>
</feature>
<dbReference type="EMBL" id="GCHU01004223">
    <property type="protein sequence ID" value="JAG89023.1"/>
    <property type="molecule type" value="Transcribed_RNA"/>
</dbReference>
<evidence type="ECO:0000256" key="4">
    <source>
        <dbReference type="ARBA" id="ARBA00022729"/>
    </source>
</evidence>
<evidence type="ECO:0000313" key="11">
    <source>
        <dbReference type="EMBL" id="JAG89023.1"/>
    </source>
</evidence>
<feature type="region of interest" description="Disordered" evidence="7">
    <location>
        <begin position="187"/>
        <end position="211"/>
    </location>
</feature>
<name>A0A0C9SAB1_9CONI</name>
<comment type="similarity">
    <text evidence="2">Belongs to the EMC7 family.</text>
</comment>